<dbReference type="EMBL" id="JACBPP010000001">
    <property type="protein sequence ID" value="KAF8005428.1"/>
    <property type="molecule type" value="Genomic_DNA"/>
</dbReference>
<feature type="domain" description="Fungal kinase associated-1" evidence="9">
    <location>
        <begin position="88"/>
        <end position="217"/>
    </location>
</feature>
<keyword evidence="5" id="KW-0418">Kinase</keyword>
<evidence type="ECO:0000256" key="3">
    <source>
        <dbReference type="ARBA" id="ARBA00022553"/>
    </source>
</evidence>
<feature type="compositionally biased region" description="Polar residues" evidence="8">
    <location>
        <begin position="1"/>
        <end position="13"/>
    </location>
</feature>
<gene>
    <name evidence="10" type="ORF">HF325_000885</name>
</gene>
<evidence type="ECO:0000256" key="1">
    <source>
        <dbReference type="ARBA" id="ARBA00012513"/>
    </source>
</evidence>
<evidence type="ECO:0000256" key="7">
    <source>
        <dbReference type="ARBA" id="ARBA00048679"/>
    </source>
</evidence>
<accession>A0A8H7LF30</accession>
<dbReference type="InterPro" id="IPR031850">
    <property type="entry name" value="Fungal_KA1_dom"/>
</dbReference>
<evidence type="ECO:0000256" key="8">
    <source>
        <dbReference type="SAM" id="MobiDB-lite"/>
    </source>
</evidence>
<protein>
    <recommendedName>
        <fullName evidence="1">non-specific serine/threonine protein kinase</fullName>
        <ecNumber evidence="1">2.7.11.1</ecNumber>
    </recommendedName>
</protein>
<evidence type="ECO:0000313" key="10">
    <source>
        <dbReference type="EMBL" id="KAF8005428.1"/>
    </source>
</evidence>
<comment type="catalytic activity">
    <reaction evidence="6">
        <text>L-threonyl-[protein] + ATP = O-phospho-L-threonyl-[protein] + ADP + H(+)</text>
        <dbReference type="Rhea" id="RHEA:46608"/>
        <dbReference type="Rhea" id="RHEA-COMP:11060"/>
        <dbReference type="Rhea" id="RHEA-COMP:11605"/>
        <dbReference type="ChEBI" id="CHEBI:15378"/>
        <dbReference type="ChEBI" id="CHEBI:30013"/>
        <dbReference type="ChEBI" id="CHEBI:30616"/>
        <dbReference type="ChEBI" id="CHEBI:61977"/>
        <dbReference type="ChEBI" id="CHEBI:456216"/>
        <dbReference type="EC" id="2.7.11.1"/>
    </reaction>
</comment>
<organism evidence="10 11">
    <name type="scientific">Metschnikowia pulcherrima</name>
    <dbReference type="NCBI Taxonomy" id="27326"/>
    <lineage>
        <taxon>Eukaryota</taxon>
        <taxon>Fungi</taxon>
        <taxon>Dikarya</taxon>
        <taxon>Ascomycota</taxon>
        <taxon>Saccharomycotina</taxon>
        <taxon>Pichiomycetes</taxon>
        <taxon>Metschnikowiaceae</taxon>
        <taxon>Metschnikowia</taxon>
    </lineage>
</organism>
<name>A0A8H7LF30_9ASCO</name>
<evidence type="ECO:0000313" key="11">
    <source>
        <dbReference type="Proteomes" id="UP000649328"/>
    </source>
</evidence>
<dbReference type="GO" id="GO:0004674">
    <property type="term" value="F:protein serine/threonine kinase activity"/>
    <property type="evidence" value="ECO:0007669"/>
    <property type="project" value="UniProtKB-KW"/>
</dbReference>
<sequence length="235" mass="26144">MKSGGTLQDQQKLVIQEPVAEPAGTLNTKPQRTPTVVKRFSLRPNREAPKAPGCNDKSKGHNRFSNITVASNDKTFDAPSSPKQSGAGWFKRFFLSLTGNASREETDEGPEKRTSGRNVQIIDTSLQSLELMRIIKNQIMLKQIEGSVANVDIDEEFALISGVIPSRYVRGRKLQFKIEIIDLINSSSLHLLRVKGSKSGFRNLVHVVSFVIKQEEMATNVRRSAAYNFVGERTS</sequence>
<comment type="caution">
    <text evidence="10">The sequence shown here is derived from an EMBL/GenBank/DDBJ whole genome shotgun (WGS) entry which is preliminary data.</text>
</comment>
<evidence type="ECO:0000256" key="5">
    <source>
        <dbReference type="ARBA" id="ARBA00022777"/>
    </source>
</evidence>
<dbReference type="AlphaFoldDB" id="A0A8H7LF30"/>
<feature type="compositionally biased region" description="Polar residues" evidence="8">
    <location>
        <begin position="25"/>
        <end position="34"/>
    </location>
</feature>
<dbReference type="EC" id="2.7.11.1" evidence="1"/>
<proteinExistence type="predicted"/>
<reference evidence="10" key="1">
    <citation type="submission" date="2020-10" db="EMBL/GenBank/DDBJ databases">
        <title>The Whole-Genome Sequence of Metschnikowia persimmonesis, a Novel Endophytic Yeast Species Isolated from Medicinal Plant Diospyros kaki Thumb.</title>
        <authorList>
            <person name="Rahmat E."/>
            <person name="Kang Y."/>
        </authorList>
    </citation>
    <scope>NUCLEOTIDE SEQUENCE</scope>
    <source>
        <strain evidence="10">KIOM G15050</strain>
    </source>
</reference>
<evidence type="ECO:0000256" key="4">
    <source>
        <dbReference type="ARBA" id="ARBA00022679"/>
    </source>
</evidence>
<dbReference type="Proteomes" id="UP000649328">
    <property type="component" value="Unassembled WGS sequence"/>
</dbReference>
<keyword evidence="11" id="KW-1185">Reference proteome</keyword>
<evidence type="ECO:0000259" key="9">
    <source>
        <dbReference type="Pfam" id="PF16797"/>
    </source>
</evidence>
<comment type="catalytic activity">
    <reaction evidence="7">
        <text>L-seryl-[protein] + ATP = O-phospho-L-seryl-[protein] + ADP + H(+)</text>
        <dbReference type="Rhea" id="RHEA:17989"/>
        <dbReference type="Rhea" id="RHEA-COMP:9863"/>
        <dbReference type="Rhea" id="RHEA-COMP:11604"/>
        <dbReference type="ChEBI" id="CHEBI:15378"/>
        <dbReference type="ChEBI" id="CHEBI:29999"/>
        <dbReference type="ChEBI" id="CHEBI:30616"/>
        <dbReference type="ChEBI" id="CHEBI:83421"/>
        <dbReference type="ChEBI" id="CHEBI:456216"/>
        <dbReference type="EC" id="2.7.11.1"/>
    </reaction>
</comment>
<dbReference type="Pfam" id="PF16797">
    <property type="entry name" value="Fungal_KA1"/>
    <property type="match status" value="1"/>
</dbReference>
<keyword evidence="3" id="KW-0597">Phosphoprotein</keyword>
<dbReference type="OrthoDB" id="504170at2759"/>
<keyword evidence="4" id="KW-0808">Transferase</keyword>
<evidence type="ECO:0000256" key="6">
    <source>
        <dbReference type="ARBA" id="ARBA00047899"/>
    </source>
</evidence>
<evidence type="ECO:0000256" key="2">
    <source>
        <dbReference type="ARBA" id="ARBA00022527"/>
    </source>
</evidence>
<feature type="region of interest" description="Disordered" evidence="8">
    <location>
        <begin position="1"/>
        <end position="63"/>
    </location>
</feature>
<keyword evidence="2" id="KW-0723">Serine/threonine-protein kinase</keyword>